<dbReference type="InterPro" id="IPR024078">
    <property type="entry name" value="LmbE-like_dom_sf"/>
</dbReference>
<dbReference type="Pfam" id="PF02585">
    <property type="entry name" value="PIG-L"/>
    <property type="match status" value="1"/>
</dbReference>
<dbReference type="AlphaFoldDB" id="A0A9D1LAU4"/>
<protein>
    <submittedName>
        <fullName evidence="1">PIG-L family deacetylase</fullName>
    </submittedName>
</protein>
<accession>A0A9D1LAU4</accession>
<dbReference type="Proteomes" id="UP000824089">
    <property type="component" value="Unassembled WGS sequence"/>
</dbReference>
<evidence type="ECO:0000313" key="1">
    <source>
        <dbReference type="EMBL" id="HIU30515.1"/>
    </source>
</evidence>
<reference evidence="1" key="2">
    <citation type="journal article" date="2021" name="PeerJ">
        <title>Extensive microbial diversity within the chicken gut microbiome revealed by metagenomics and culture.</title>
        <authorList>
            <person name="Gilroy R."/>
            <person name="Ravi A."/>
            <person name="Getino M."/>
            <person name="Pursley I."/>
            <person name="Horton D.L."/>
            <person name="Alikhan N.F."/>
            <person name="Baker D."/>
            <person name="Gharbi K."/>
            <person name="Hall N."/>
            <person name="Watson M."/>
            <person name="Adriaenssens E.M."/>
            <person name="Foster-Nyarko E."/>
            <person name="Jarju S."/>
            <person name="Secka A."/>
            <person name="Antonio M."/>
            <person name="Oren A."/>
            <person name="Chaudhuri R.R."/>
            <person name="La Ragione R."/>
            <person name="Hildebrand F."/>
            <person name="Pallen M.J."/>
        </authorList>
    </citation>
    <scope>NUCLEOTIDE SEQUENCE</scope>
    <source>
        <strain evidence="1">CHK195-4489</strain>
    </source>
</reference>
<evidence type="ECO:0000313" key="2">
    <source>
        <dbReference type="Proteomes" id="UP000824089"/>
    </source>
</evidence>
<organism evidence="1 2">
    <name type="scientific">Candidatus Egerieisoma faecipullorum</name>
    <dbReference type="NCBI Taxonomy" id="2840963"/>
    <lineage>
        <taxon>Bacteria</taxon>
        <taxon>Bacillati</taxon>
        <taxon>Bacillota</taxon>
        <taxon>Clostridia</taxon>
        <taxon>Eubacteriales</taxon>
        <taxon>Clostridiaceae</taxon>
        <taxon>Clostridiaceae incertae sedis</taxon>
        <taxon>Candidatus Egerieisoma</taxon>
    </lineage>
</organism>
<dbReference type="InterPro" id="IPR003737">
    <property type="entry name" value="GlcNAc_PI_deacetylase-related"/>
</dbReference>
<gene>
    <name evidence="1" type="ORF">IAD50_09510</name>
</gene>
<dbReference type="EMBL" id="DVMM01000211">
    <property type="protein sequence ID" value="HIU30515.1"/>
    <property type="molecule type" value="Genomic_DNA"/>
</dbReference>
<comment type="caution">
    <text evidence="1">The sequence shown here is derived from an EMBL/GenBank/DDBJ whole genome shotgun (WGS) entry which is preliminary data.</text>
</comment>
<sequence>MKLNNPNAELYIPDGTDEKTALSRTTDLCIAAHQDDIEIMAFAPAAKCYGKPDRWFTGVVVTDGAGSPRTGIYENYTDEEMKRVRIGEQKRAAAVGGYSAQFLLGYPSGAVKDPGDSGRAVSSELAAIIDQCAPEILYVHNFADKHDTHVAVALRAAEAVRSLPAERRPSKIYALEVWRGLDWLCDEDKTCFDTSAHPNLAAALLGVYDSQIAGGKRYDSAALGRRLANATFYASHDTDSFESCSYGIDITDFINGTGSPQDFICEYIHRFEKEVRERIGRLSE</sequence>
<dbReference type="Gene3D" id="3.40.50.10320">
    <property type="entry name" value="LmbE-like"/>
    <property type="match status" value="1"/>
</dbReference>
<proteinExistence type="predicted"/>
<dbReference type="SUPFAM" id="SSF102588">
    <property type="entry name" value="LmbE-like"/>
    <property type="match status" value="1"/>
</dbReference>
<reference evidence="1" key="1">
    <citation type="submission" date="2020-10" db="EMBL/GenBank/DDBJ databases">
        <authorList>
            <person name="Gilroy R."/>
        </authorList>
    </citation>
    <scope>NUCLEOTIDE SEQUENCE</scope>
    <source>
        <strain evidence="1">CHK195-4489</strain>
    </source>
</reference>
<name>A0A9D1LAU4_9CLOT</name>